<evidence type="ECO:0000313" key="1">
    <source>
        <dbReference type="EMBL" id="EAJ9198449.1"/>
    </source>
</evidence>
<dbReference type="AlphaFoldDB" id="A0A689ZKD2"/>
<dbReference type="EMBL" id="AACBVJ010000068">
    <property type="protein sequence ID" value="EAJ9198449.1"/>
    <property type="molecule type" value="Genomic_DNA"/>
</dbReference>
<sequence length="121" mass="13673">MNANENNTSVNNENNTTINIKESIKEALREGQEIVENSREVNGLFNNSVNISDKTISFSPNSPTKETLQPYIQKVQVITDKVDNKLKITEYTLEYINNGDITKVLVKLGEEVIQDFVLKKA</sequence>
<comment type="caution">
    <text evidence="1">The sequence shown here is derived from an EMBL/GenBank/DDBJ whole genome shotgun (WGS) entry which is preliminary data.</text>
</comment>
<reference evidence="1 2" key="1">
    <citation type="submission" date="2018-05" db="EMBL/GenBank/DDBJ databases">
        <authorList>
            <consortium name="PulseNet: The National Subtyping Network for Foodborne Disease Surveillance"/>
            <person name="Tarr C.L."/>
            <person name="Trees E."/>
            <person name="Katz L.S."/>
            <person name="Carleton-Romer H.A."/>
            <person name="Stroika S."/>
            <person name="Kucerova Z."/>
            <person name="Roache K.F."/>
            <person name="Sabol A.L."/>
            <person name="Besser J."/>
            <person name="Gerner-Smidt P."/>
        </authorList>
    </citation>
    <scope>NUCLEOTIDE SEQUENCE [LARGE SCALE GENOMIC DNA]</scope>
    <source>
        <strain evidence="1 2">PNUSAC001435</strain>
    </source>
</reference>
<evidence type="ECO:0000313" key="2">
    <source>
        <dbReference type="Proteomes" id="UP000382436"/>
    </source>
</evidence>
<gene>
    <name evidence="1" type="ORF">BZ274_09850</name>
</gene>
<name>A0A689ZKD2_CAMCO</name>
<dbReference type="Proteomes" id="UP000382436">
    <property type="component" value="Unassembled WGS sequence"/>
</dbReference>
<organism evidence="1 2">
    <name type="scientific">Campylobacter coli</name>
    <dbReference type="NCBI Taxonomy" id="195"/>
    <lineage>
        <taxon>Bacteria</taxon>
        <taxon>Pseudomonadati</taxon>
        <taxon>Campylobacterota</taxon>
        <taxon>Epsilonproteobacteria</taxon>
        <taxon>Campylobacterales</taxon>
        <taxon>Campylobacteraceae</taxon>
        <taxon>Campylobacter</taxon>
    </lineage>
</organism>
<protein>
    <submittedName>
        <fullName evidence="1">Uncharacterized protein</fullName>
    </submittedName>
</protein>
<accession>A0A689ZKD2</accession>
<proteinExistence type="predicted"/>